<dbReference type="Proteomes" id="UP000018851">
    <property type="component" value="Chromosome"/>
</dbReference>
<dbReference type="InterPro" id="IPR013096">
    <property type="entry name" value="Cupin_2"/>
</dbReference>
<evidence type="ECO:0000313" key="2">
    <source>
        <dbReference type="EMBL" id="AHE56320.1"/>
    </source>
</evidence>
<dbReference type="InterPro" id="IPR014710">
    <property type="entry name" value="RmlC-like_jellyroll"/>
</dbReference>
<dbReference type="AlphaFoldDB" id="W0AKV5"/>
<dbReference type="SUPFAM" id="SSF51182">
    <property type="entry name" value="RmlC-like cupins"/>
    <property type="match status" value="1"/>
</dbReference>
<sequence length="99" mass="10778">MTPAGGEAERFEALLSRPDVLIERIVSHGHVTPPDQPYVQAHDEWVMIVSGAARVLVEGEAERALAPGDHMLVPGGVKHWVTWTATDQPTVWLAVHLLG</sequence>
<dbReference type="RefSeq" id="WP_025294441.1">
    <property type="nucleotide sequence ID" value="NZ_CP006644.1"/>
</dbReference>
<dbReference type="Pfam" id="PF07883">
    <property type="entry name" value="Cupin_2"/>
    <property type="match status" value="1"/>
</dbReference>
<dbReference type="KEGG" id="ssan:NX02_23530"/>
<dbReference type="PATRIC" id="fig|1123269.5.peg.4607"/>
<proteinExistence type="predicted"/>
<gene>
    <name evidence="2" type="ORF">NX02_23530</name>
</gene>
<organism evidence="2 3">
    <name type="scientific">Sphingomonas sanxanigenens DSM 19645 = NX02</name>
    <dbReference type="NCBI Taxonomy" id="1123269"/>
    <lineage>
        <taxon>Bacteria</taxon>
        <taxon>Pseudomonadati</taxon>
        <taxon>Pseudomonadota</taxon>
        <taxon>Alphaproteobacteria</taxon>
        <taxon>Sphingomonadales</taxon>
        <taxon>Sphingomonadaceae</taxon>
        <taxon>Sphingomonas</taxon>
    </lineage>
</organism>
<dbReference type="eggNOG" id="COG1917">
    <property type="taxonomic scope" value="Bacteria"/>
</dbReference>
<feature type="domain" description="Cupin type-2" evidence="1">
    <location>
        <begin position="38"/>
        <end position="95"/>
    </location>
</feature>
<dbReference type="STRING" id="1123269.NX02_23530"/>
<dbReference type="OrthoDB" id="9798585at2"/>
<evidence type="ECO:0000259" key="1">
    <source>
        <dbReference type="Pfam" id="PF07883"/>
    </source>
</evidence>
<dbReference type="HOGENOM" id="CLU_147397_0_1_5"/>
<dbReference type="EMBL" id="CP006644">
    <property type="protein sequence ID" value="AHE56320.1"/>
    <property type="molecule type" value="Genomic_DNA"/>
</dbReference>
<dbReference type="CDD" id="cd06981">
    <property type="entry name" value="cupin_reut_a1446"/>
    <property type="match status" value="1"/>
</dbReference>
<evidence type="ECO:0000313" key="3">
    <source>
        <dbReference type="Proteomes" id="UP000018851"/>
    </source>
</evidence>
<name>W0AKV5_9SPHN</name>
<protein>
    <recommendedName>
        <fullName evidence="1">Cupin type-2 domain-containing protein</fullName>
    </recommendedName>
</protein>
<keyword evidence="3" id="KW-1185">Reference proteome</keyword>
<reference evidence="2 3" key="1">
    <citation type="submission" date="2013-07" db="EMBL/GenBank/DDBJ databases">
        <title>Completed genome of Sphingomonas sanxanigenens NX02.</title>
        <authorList>
            <person name="Ma T."/>
            <person name="Huang H."/>
            <person name="Wu M."/>
            <person name="Li X."/>
            <person name="Li G."/>
        </authorList>
    </citation>
    <scope>NUCLEOTIDE SEQUENCE [LARGE SCALE GENOMIC DNA]</scope>
    <source>
        <strain evidence="2 3">NX02</strain>
    </source>
</reference>
<dbReference type="InterPro" id="IPR011051">
    <property type="entry name" value="RmlC_Cupin_sf"/>
</dbReference>
<accession>W0AKV5</accession>
<dbReference type="Gene3D" id="2.60.120.10">
    <property type="entry name" value="Jelly Rolls"/>
    <property type="match status" value="1"/>
</dbReference>